<evidence type="ECO:0000313" key="2">
    <source>
        <dbReference type="EMBL" id="MBA0017580.1"/>
    </source>
</evidence>
<name>A0A7V8SKW2_9LACT</name>
<feature type="domain" description="Opacity-associated protein A-like N-terminal" evidence="1">
    <location>
        <begin position="2"/>
        <end position="20"/>
    </location>
</feature>
<gene>
    <name evidence="2" type="ORF">HZR21_10810</name>
</gene>
<organism evidence="2 3">
    <name type="scientific">Pseudolactococcus laudensis</name>
    <dbReference type="NCBI Taxonomy" id="1494461"/>
    <lineage>
        <taxon>Bacteria</taxon>
        <taxon>Bacillati</taxon>
        <taxon>Bacillota</taxon>
        <taxon>Bacilli</taxon>
        <taxon>Lactobacillales</taxon>
        <taxon>Streptococcaceae</taxon>
        <taxon>Pseudolactococcus</taxon>
    </lineage>
</organism>
<sequence>MNLPLKHQLMISSIILVVLLWLV</sequence>
<accession>A0A7V8SKW2</accession>
<evidence type="ECO:0000259" key="1">
    <source>
        <dbReference type="Pfam" id="PF08525"/>
    </source>
</evidence>
<proteinExistence type="predicted"/>
<reference evidence="2 3" key="1">
    <citation type="submission" date="2020-07" db="EMBL/GenBank/DDBJ databases">
        <authorList>
            <person name="Hilgarth M."/>
            <person name="Werum V."/>
            <person name="Vogel R.F."/>
        </authorList>
    </citation>
    <scope>NUCLEOTIDE SEQUENCE [LARGE SCALE GENOMIC DNA]</scope>
    <source>
        <strain evidence="2 3">DSM 28961</strain>
    </source>
</reference>
<dbReference type="InterPro" id="IPR013731">
    <property type="entry name" value="OapA_N"/>
</dbReference>
<dbReference type="Proteomes" id="UP000530186">
    <property type="component" value="Unassembled WGS sequence"/>
</dbReference>
<dbReference type="AlphaFoldDB" id="A0A7V8SKW2"/>
<protein>
    <recommendedName>
        <fullName evidence="1">Opacity-associated protein A-like N-terminal domain-containing protein</fullName>
    </recommendedName>
</protein>
<comment type="caution">
    <text evidence="2">The sequence shown here is derived from an EMBL/GenBank/DDBJ whole genome shotgun (WGS) entry which is preliminary data.</text>
</comment>
<dbReference type="Pfam" id="PF08525">
    <property type="entry name" value="OapA_N"/>
    <property type="match status" value="1"/>
</dbReference>
<evidence type="ECO:0000313" key="3">
    <source>
        <dbReference type="Proteomes" id="UP000530186"/>
    </source>
</evidence>
<dbReference type="EMBL" id="JACBNY010000036">
    <property type="protein sequence ID" value="MBA0017580.1"/>
    <property type="molecule type" value="Genomic_DNA"/>
</dbReference>
<keyword evidence="3" id="KW-1185">Reference proteome</keyword>